<feature type="compositionally biased region" description="Basic and acidic residues" evidence="1">
    <location>
        <begin position="211"/>
        <end position="223"/>
    </location>
</feature>
<name>Q1AHE1_BACTU</name>
<feature type="region of interest" description="Disordered" evidence="1">
    <location>
        <begin position="191"/>
        <end position="223"/>
    </location>
</feature>
<evidence type="ECO:0000313" key="2">
    <source>
        <dbReference type="EMBL" id="ABF83903.1"/>
    </source>
</evidence>
<reference evidence="2" key="1">
    <citation type="submission" date="2005-06" db="EMBL/GenBank/DDBJ databases">
        <title>Identification of new gene cry1 in native strains of Bacillus thuringiensis with LSSP-PCR in Colombia.</title>
        <authorList>
            <person name="Hernandez Fernandez J.A."/>
            <person name="Lopez Pazos S.A."/>
            <person name="Bernal Villegas J.E."/>
        </authorList>
    </citation>
    <scope>NUCLEOTIDE SEQUENCE</scope>
</reference>
<accession>Q1AHE1</accession>
<proteinExistence type="predicted"/>
<protein>
    <submittedName>
        <fullName evidence="2">Cry1AB-like protein</fullName>
    </submittedName>
</protein>
<organism evidence="2">
    <name type="scientific">Bacillus thuringiensis</name>
    <dbReference type="NCBI Taxonomy" id="1428"/>
    <lineage>
        <taxon>Bacteria</taxon>
        <taxon>Bacillati</taxon>
        <taxon>Bacillota</taxon>
        <taxon>Bacilli</taxon>
        <taxon>Bacillales</taxon>
        <taxon>Bacillaceae</taxon>
        <taxon>Bacillus</taxon>
        <taxon>Bacillus cereus group</taxon>
    </lineage>
</organism>
<evidence type="ECO:0000256" key="1">
    <source>
        <dbReference type="SAM" id="MobiDB-lite"/>
    </source>
</evidence>
<gene>
    <name evidence="2" type="primary">cry1AB-like</name>
</gene>
<dbReference type="EMBL" id="DQ092482">
    <property type="protein sequence ID" value="ABF83903.1"/>
    <property type="molecule type" value="Genomic_DNA"/>
</dbReference>
<dbReference type="AlphaFoldDB" id="Q1AHE1"/>
<feature type="non-terminal residue" evidence="2">
    <location>
        <position position="352"/>
    </location>
</feature>
<sequence length="352" mass="40723">VKGPGFTGGFSKFPGQIPLKSEYYCTIITKISGKNSLRFYQQIYNSIHQLTEDLLIRGNFSATMSSGKQIYSPELYDCRFYYSGLTFQMDQVYLRYVLMSSIQAEEVYIDRIEFGSGQKVTFGGQNMELKKRHKRRRMELCTASNQNRGKNRRRDGLIKLIEGIQIRFEKLKQKGILAGEVKKKNCPKKLKRAKRLKDKRKFASRPKLQRGSKDKETGAGEEVRISIPRGEDVSKGKDHWGTLKRKRNFFKKEMGGNSSLYVGFRPYSPIPQSMQARIHYWPPPRKGFLDCDRTAKGKSKNVPIIPHHFSLRHSCRMYRLKSGLRCMGDIKISARWHQARKISHEKPLVGEA</sequence>
<feature type="non-terminal residue" evidence="2">
    <location>
        <position position="1"/>
    </location>
</feature>
<feature type="compositionally biased region" description="Basic residues" evidence="1">
    <location>
        <begin position="191"/>
        <end position="210"/>
    </location>
</feature>